<name>A0ABU6TP87_9FABA</name>
<protein>
    <submittedName>
        <fullName evidence="1">Uncharacterized protein</fullName>
    </submittedName>
</protein>
<accession>A0ABU6TP87</accession>
<dbReference type="EMBL" id="JASCZI010091329">
    <property type="protein sequence ID" value="MED6149960.1"/>
    <property type="molecule type" value="Genomic_DNA"/>
</dbReference>
<proteinExistence type="predicted"/>
<gene>
    <name evidence="1" type="ORF">PIB30_067591</name>
</gene>
<reference evidence="1 2" key="1">
    <citation type="journal article" date="2023" name="Plants (Basel)">
        <title>Bridging the Gap: Combining Genomics and Transcriptomics Approaches to Understand Stylosanthes scabra, an Orphan Legume from the Brazilian Caatinga.</title>
        <authorList>
            <person name="Ferreira-Neto J.R.C."/>
            <person name="da Silva M.D."/>
            <person name="Binneck E."/>
            <person name="de Melo N.F."/>
            <person name="da Silva R.H."/>
            <person name="de Melo A.L.T.M."/>
            <person name="Pandolfi V."/>
            <person name="Bustamante F.O."/>
            <person name="Brasileiro-Vidal A.C."/>
            <person name="Benko-Iseppon A.M."/>
        </authorList>
    </citation>
    <scope>NUCLEOTIDE SEQUENCE [LARGE SCALE GENOMIC DNA]</scope>
    <source>
        <tissue evidence="1">Leaves</tissue>
    </source>
</reference>
<dbReference type="Proteomes" id="UP001341840">
    <property type="component" value="Unassembled WGS sequence"/>
</dbReference>
<organism evidence="1 2">
    <name type="scientific">Stylosanthes scabra</name>
    <dbReference type="NCBI Taxonomy" id="79078"/>
    <lineage>
        <taxon>Eukaryota</taxon>
        <taxon>Viridiplantae</taxon>
        <taxon>Streptophyta</taxon>
        <taxon>Embryophyta</taxon>
        <taxon>Tracheophyta</taxon>
        <taxon>Spermatophyta</taxon>
        <taxon>Magnoliopsida</taxon>
        <taxon>eudicotyledons</taxon>
        <taxon>Gunneridae</taxon>
        <taxon>Pentapetalae</taxon>
        <taxon>rosids</taxon>
        <taxon>fabids</taxon>
        <taxon>Fabales</taxon>
        <taxon>Fabaceae</taxon>
        <taxon>Papilionoideae</taxon>
        <taxon>50 kb inversion clade</taxon>
        <taxon>dalbergioids sensu lato</taxon>
        <taxon>Dalbergieae</taxon>
        <taxon>Pterocarpus clade</taxon>
        <taxon>Stylosanthes</taxon>
    </lineage>
</organism>
<comment type="caution">
    <text evidence="1">The sequence shown here is derived from an EMBL/GenBank/DDBJ whole genome shotgun (WGS) entry which is preliminary data.</text>
</comment>
<evidence type="ECO:0000313" key="2">
    <source>
        <dbReference type="Proteomes" id="UP001341840"/>
    </source>
</evidence>
<sequence>MLEVVEVVMRVGRSVILHVIWLDEVFGGLDLEDPTRERRMAVNGWGCIPASGPFVQPIGPSASVTISFRGGFAVIRAAVMMPSPWRGMRSLSSPGGERDRDRDRCLGGVRPHNCRFHVVV</sequence>
<keyword evidence="2" id="KW-1185">Reference proteome</keyword>
<evidence type="ECO:0000313" key="1">
    <source>
        <dbReference type="EMBL" id="MED6149960.1"/>
    </source>
</evidence>